<keyword evidence="2" id="KW-1185">Reference proteome</keyword>
<evidence type="ECO:0000313" key="2">
    <source>
        <dbReference type="Proteomes" id="UP000009144"/>
    </source>
</evidence>
<protein>
    <submittedName>
        <fullName evidence="1">Uncharacterized protein</fullName>
    </submittedName>
</protein>
<organism evidence="1 2">
    <name type="scientific">Methylophaga nitratireducenticrescens</name>
    <dbReference type="NCBI Taxonomy" id="754476"/>
    <lineage>
        <taxon>Bacteria</taxon>
        <taxon>Pseudomonadati</taxon>
        <taxon>Pseudomonadota</taxon>
        <taxon>Gammaproteobacteria</taxon>
        <taxon>Thiotrichales</taxon>
        <taxon>Piscirickettsiaceae</taxon>
        <taxon>Methylophaga</taxon>
    </lineage>
</organism>
<dbReference type="Proteomes" id="UP000009144">
    <property type="component" value="Chromosome"/>
</dbReference>
<reference evidence="1 2" key="2">
    <citation type="journal article" date="2013" name="Int. J. Syst. Evol. Microbiol.">
        <title>Methylophaga nitratireducenticrescens sp. nov. and Methylophaga frappieri sp. nov., isolated from the biofilm of the methanol-fed denitrification system treating the seawater at the Montreal Biodome.</title>
        <authorList>
            <person name="Villeneuve C."/>
            <person name="Martineau C."/>
            <person name="Mauffrey F."/>
            <person name="Villemur R."/>
        </authorList>
    </citation>
    <scope>NUCLEOTIDE SEQUENCE [LARGE SCALE GENOMIC DNA]</scope>
    <source>
        <strain evidence="1 2">JAM1</strain>
    </source>
</reference>
<name>I1XFM6_METNJ</name>
<gene>
    <name evidence="1" type="ordered locus">Q7A_337</name>
</gene>
<sequence>MQAARWQLIQACYDATFENVAVLFSTITTFANIEATSWIKFF</sequence>
<dbReference type="AlphaFoldDB" id="I1XFM6"/>
<proteinExistence type="predicted"/>
<accession>I1XFM6</accession>
<dbReference type="PATRIC" id="fig|754476.3.peg.334"/>
<reference evidence="1 2" key="1">
    <citation type="journal article" date="2012" name="J. Bacteriol.">
        <title>Complete genome sequences of Methylophaga sp. strain JAM1 and Methylophaga sp. strain JAM7.</title>
        <authorList>
            <person name="Villeneuve C."/>
            <person name="Martineau C."/>
            <person name="Mauffrey F."/>
            <person name="Villemur R."/>
        </authorList>
    </citation>
    <scope>NUCLEOTIDE SEQUENCE [LARGE SCALE GENOMIC DNA]</scope>
    <source>
        <strain evidence="1 2">JAM1</strain>
    </source>
</reference>
<dbReference type="EMBL" id="CP003390">
    <property type="protein sequence ID" value="AFI83195.1"/>
    <property type="molecule type" value="Genomic_DNA"/>
</dbReference>
<evidence type="ECO:0000313" key="1">
    <source>
        <dbReference type="EMBL" id="AFI83195.1"/>
    </source>
</evidence>
<dbReference type="HOGENOM" id="CLU_3253936_0_0_6"/>